<reference evidence="1" key="1">
    <citation type="submission" date="2019-08" db="EMBL/GenBank/DDBJ databases">
        <authorList>
            <person name="Kucharzyk K."/>
            <person name="Murdoch R.W."/>
            <person name="Higgins S."/>
            <person name="Loffler F."/>
        </authorList>
    </citation>
    <scope>NUCLEOTIDE SEQUENCE</scope>
</reference>
<dbReference type="AlphaFoldDB" id="A0A644ZJP9"/>
<protein>
    <submittedName>
        <fullName evidence="1">Uncharacterized protein</fullName>
    </submittedName>
</protein>
<accession>A0A644ZJP9</accession>
<comment type="caution">
    <text evidence="1">The sequence shown here is derived from an EMBL/GenBank/DDBJ whole genome shotgun (WGS) entry which is preliminary data.</text>
</comment>
<sequence>MNIPMRCPVCGKRAFDASGFNQADQPVVISLKCPHCSRIVRIPIAQHMCLPPRKGGNHVQNLNR</sequence>
<name>A0A644ZJP9_9ZZZZ</name>
<organism evidence="1">
    <name type="scientific">bioreactor metagenome</name>
    <dbReference type="NCBI Taxonomy" id="1076179"/>
    <lineage>
        <taxon>unclassified sequences</taxon>
        <taxon>metagenomes</taxon>
        <taxon>ecological metagenomes</taxon>
    </lineage>
</organism>
<gene>
    <name evidence="1" type="ORF">SDC9_87752</name>
</gene>
<dbReference type="EMBL" id="VSSQ01009246">
    <property type="protein sequence ID" value="MPM41102.1"/>
    <property type="molecule type" value="Genomic_DNA"/>
</dbReference>
<evidence type="ECO:0000313" key="1">
    <source>
        <dbReference type="EMBL" id="MPM41102.1"/>
    </source>
</evidence>
<proteinExistence type="predicted"/>